<keyword evidence="8" id="KW-0106">Calcium</keyword>
<evidence type="ECO:0000256" key="1">
    <source>
        <dbReference type="ARBA" id="ARBA00001913"/>
    </source>
</evidence>
<dbReference type="InterPro" id="IPR052214">
    <property type="entry name" value="DAG_Lipase-Related"/>
</dbReference>
<dbReference type="InterPro" id="IPR029058">
    <property type="entry name" value="AB_hydrolase_fold"/>
</dbReference>
<comment type="cofactor">
    <cofactor evidence="1">
        <name>Ca(2+)</name>
        <dbReference type="ChEBI" id="CHEBI:29108"/>
    </cofactor>
</comment>
<dbReference type="AlphaFoldDB" id="A0A2H3C1X0"/>
<evidence type="ECO:0000256" key="12">
    <source>
        <dbReference type="ARBA" id="ARBA00023136"/>
    </source>
</evidence>
<keyword evidence="17" id="KW-1185">Reference proteome</keyword>
<evidence type="ECO:0000256" key="6">
    <source>
        <dbReference type="ARBA" id="ARBA00022723"/>
    </source>
</evidence>
<keyword evidence="6" id="KW-0479">Metal-binding</keyword>
<evidence type="ECO:0000256" key="8">
    <source>
        <dbReference type="ARBA" id="ARBA00022837"/>
    </source>
</evidence>
<dbReference type="GO" id="GO:0046340">
    <property type="term" value="P:diacylglycerol catabolic process"/>
    <property type="evidence" value="ECO:0007669"/>
    <property type="project" value="TreeGrafter"/>
</dbReference>
<dbReference type="InterPro" id="IPR002921">
    <property type="entry name" value="Fungal_lipase-type"/>
</dbReference>
<evidence type="ECO:0000256" key="10">
    <source>
        <dbReference type="ARBA" id="ARBA00022989"/>
    </source>
</evidence>
<comment type="catalytic activity">
    <reaction evidence="13">
        <text>a 1,2-diacyl-sn-glycerol + H2O = a 2-acylglycerol + a fatty acid + H(+)</text>
        <dbReference type="Rhea" id="RHEA:33275"/>
        <dbReference type="ChEBI" id="CHEBI:15377"/>
        <dbReference type="ChEBI" id="CHEBI:15378"/>
        <dbReference type="ChEBI" id="CHEBI:17389"/>
        <dbReference type="ChEBI" id="CHEBI:17815"/>
        <dbReference type="ChEBI" id="CHEBI:28868"/>
        <dbReference type="EC" id="3.1.1.116"/>
    </reaction>
    <physiologicalReaction direction="left-to-right" evidence="13">
        <dbReference type="Rhea" id="RHEA:33276"/>
    </physiologicalReaction>
</comment>
<evidence type="ECO:0000256" key="14">
    <source>
        <dbReference type="ARBA" id="ARBA00026104"/>
    </source>
</evidence>
<proteinExistence type="predicted"/>
<keyword evidence="11" id="KW-0443">Lipid metabolism</keyword>
<organism evidence="16 17">
    <name type="scientific">Armillaria solidipes</name>
    <dbReference type="NCBI Taxonomy" id="1076256"/>
    <lineage>
        <taxon>Eukaryota</taxon>
        <taxon>Fungi</taxon>
        <taxon>Dikarya</taxon>
        <taxon>Basidiomycota</taxon>
        <taxon>Agaricomycotina</taxon>
        <taxon>Agaricomycetes</taxon>
        <taxon>Agaricomycetidae</taxon>
        <taxon>Agaricales</taxon>
        <taxon>Marasmiineae</taxon>
        <taxon>Physalacriaceae</taxon>
        <taxon>Armillaria</taxon>
    </lineage>
</organism>
<evidence type="ECO:0000256" key="9">
    <source>
        <dbReference type="ARBA" id="ARBA00022963"/>
    </source>
</evidence>
<dbReference type="GO" id="GO:0016298">
    <property type="term" value="F:lipase activity"/>
    <property type="evidence" value="ECO:0007669"/>
    <property type="project" value="TreeGrafter"/>
</dbReference>
<evidence type="ECO:0000256" key="13">
    <source>
        <dbReference type="ARBA" id="ARBA00024531"/>
    </source>
</evidence>
<evidence type="ECO:0000256" key="2">
    <source>
        <dbReference type="ARBA" id="ARBA00004651"/>
    </source>
</evidence>
<evidence type="ECO:0000256" key="5">
    <source>
        <dbReference type="ARBA" id="ARBA00022692"/>
    </source>
</evidence>
<keyword evidence="7" id="KW-0378">Hydrolase</keyword>
<keyword evidence="12" id="KW-0472">Membrane</keyword>
<dbReference type="EC" id="3.1.1.116" evidence="14"/>
<dbReference type="SUPFAM" id="SSF53474">
    <property type="entry name" value="alpha/beta-Hydrolases"/>
    <property type="match status" value="1"/>
</dbReference>
<keyword evidence="3" id="KW-1003">Cell membrane</keyword>
<dbReference type="GO" id="GO:0005886">
    <property type="term" value="C:plasma membrane"/>
    <property type="evidence" value="ECO:0007669"/>
    <property type="project" value="UniProtKB-SubCell"/>
</dbReference>
<accession>A0A2H3C1X0</accession>
<protein>
    <recommendedName>
        <fullName evidence="14">sn-1-specific diacylglycerol lipase</fullName>
        <ecNumber evidence="14">3.1.1.116</ecNumber>
    </recommendedName>
</protein>
<evidence type="ECO:0000313" key="17">
    <source>
        <dbReference type="Proteomes" id="UP000218334"/>
    </source>
</evidence>
<dbReference type="CDD" id="cd00519">
    <property type="entry name" value="Lipase_3"/>
    <property type="match status" value="1"/>
</dbReference>
<evidence type="ECO:0000256" key="3">
    <source>
        <dbReference type="ARBA" id="ARBA00022475"/>
    </source>
</evidence>
<keyword evidence="9" id="KW-0442">Lipid degradation</keyword>
<evidence type="ECO:0000313" key="16">
    <source>
        <dbReference type="EMBL" id="PBK73212.1"/>
    </source>
</evidence>
<dbReference type="Proteomes" id="UP000218334">
    <property type="component" value="Unassembled WGS sequence"/>
</dbReference>
<feature type="domain" description="Fungal lipase-type" evidence="15">
    <location>
        <begin position="389"/>
        <end position="557"/>
    </location>
</feature>
<dbReference type="GO" id="GO:0046872">
    <property type="term" value="F:metal ion binding"/>
    <property type="evidence" value="ECO:0007669"/>
    <property type="project" value="UniProtKB-KW"/>
</dbReference>
<dbReference type="Gene3D" id="3.40.50.1820">
    <property type="entry name" value="alpha/beta hydrolase"/>
    <property type="match status" value="1"/>
</dbReference>
<evidence type="ECO:0000256" key="7">
    <source>
        <dbReference type="ARBA" id="ARBA00022801"/>
    </source>
</evidence>
<dbReference type="GO" id="GO:0019369">
    <property type="term" value="P:arachidonate metabolic process"/>
    <property type="evidence" value="ECO:0007669"/>
    <property type="project" value="TreeGrafter"/>
</dbReference>
<reference evidence="17" key="1">
    <citation type="journal article" date="2017" name="Nat. Ecol. Evol.">
        <title>Genome expansion and lineage-specific genetic innovations in the forest pathogenic fungi Armillaria.</title>
        <authorList>
            <person name="Sipos G."/>
            <person name="Prasanna A.N."/>
            <person name="Walter M.C."/>
            <person name="O'Connor E."/>
            <person name="Balint B."/>
            <person name="Krizsan K."/>
            <person name="Kiss B."/>
            <person name="Hess J."/>
            <person name="Varga T."/>
            <person name="Slot J."/>
            <person name="Riley R."/>
            <person name="Boka B."/>
            <person name="Rigling D."/>
            <person name="Barry K."/>
            <person name="Lee J."/>
            <person name="Mihaltcheva S."/>
            <person name="LaButti K."/>
            <person name="Lipzen A."/>
            <person name="Waldron R."/>
            <person name="Moloney N.M."/>
            <person name="Sperisen C."/>
            <person name="Kredics L."/>
            <person name="Vagvoelgyi C."/>
            <person name="Patrignani A."/>
            <person name="Fitzpatrick D."/>
            <person name="Nagy I."/>
            <person name="Doyle S."/>
            <person name="Anderson J.B."/>
            <person name="Grigoriev I.V."/>
            <person name="Gueldener U."/>
            <person name="Muensterkoetter M."/>
            <person name="Nagy L.G."/>
        </authorList>
    </citation>
    <scope>NUCLEOTIDE SEQUENCE [LARGE SCALE GENOMIC DNA]</scope>
    <source>
        <strain evidence="17">28-4</strain>
    </source>
</reference>
<name>A0A2H3C1X0_9AGAR</name>
<sequence>MTIMENWDSYGRNTLDLASSAAALGFSVVKAGTRLGFSVTRNVASAAVKVTTSVVDNTLFGGSDVTQPVVGGAVSSVISFAEQITLAPIFLTEYITSTSIIAAHSSINVFSVIFPGSSETSFSLVAVLALLKREWKELGYAGNLPEKQYGLTQIARGVIAWVALQGVTREWQEKRFFKSLREIHVRDPPRSTESLHARRGSRVRVTSDIIFPGNRAQIIAADIGEAPPRAQSVAHHRYKAARTKVSPQVFVEPKRLSNAALKATLRRLSKMVLAGYGGPTLLFFGVPLTPAGSLPAGSSQARSEEAQLARAINASEAEASGDLSEREVPSPLPDSYSWWDVMLGKHDQDIFSQFAKSPNELIQADVVIGQEHLMPRFWVLTDHGRQQVVLVIRGTMSLNEIAVDLTCDPEDFAPSRTTTSEQDETPIPGQFTFPTPSVEPPSPKYQVHSGILRMAKAMGDVGKPVQIAVQEALHRNPGYDLVICGHSLGAGVAALLGLMWADVRTCLTVRSSGLPVKRRVSVYCFAPPATTDVPLAKLSENLIVSFVYSHDIVSRLSIGTVKDLRNAAMWLCDANVAGGALRESGYAAVTERANKWKAGMGSQDDPDWFIAMRKTLEANMQQPKKMFPPGRLLWALRDSDLHPTHRSEESSSGPDKLRLFEVLDVEKSFSQILFAKDMLSAHLPHKYDSVLHDLL</sequence>
<dbReference type="PANTHER" id="PTHR45792:SF8">
    <property type="entry name" value="DIACYLGLYCEROL LIPASE-ALPHA"/>
    <property type="match status" value="1"/>
</dbReference>
<keyword evidence="10" id="KW-1133">Transmembrane helix</keyword>
<keyword evidence="4" id="KW-0597">Phosphoprotein</keyword>
<evidence type="ECO:0000259" key="15">
    <source>
        <dbReference type="Pfam" id="PF01764"/>
    </source>
</evidence>
<dbReference type="EMBL" id="KZ293421">
    <property type="protein sequence ID" value="PBK73212.1"/>
    <property type="molecule type" value="Genomic_DNA"/>
</dbReference>
<dbReference type="PANTHER" id="PTHR45792">
    <property type="entry name" value="DIACYLGLYCEROL LIPASE HOMOLOG-RELATED"/>
    <property type="match status" value="1"/>
</dbReference>
<evidence type="ECO:0000256" key="4">
    <source>
        <dbReference type="ARBA" id="ARBA00022553"/>
    </source>
</evidence>
<gene>
    <name evidence="16" type="ORF">ARMSODRAFT_720835</name>
</gene>
<dbReference type="Pfam" id="PF01764">
    <property type="entry name" value="Lipase_3"/>
    <property type="match status" value="1"/>
</dbReference>
<keyword evidence="5" id="KW-0812">Transmembrane</keyword>
<comment type="subcellular location">
    <subcellularLocation>
        <location evidence="2">Cell membrane</location>
        <topology evidence="2">Multi-pass membrane protein</topology>
    </subcellularLocation>
</comment>
<evidence type="ECO:0000256" key="11">
    <source>
        <dbReference type="ARBA" id="ARBA00023098"/>
    </source>
</evidence>